<dbReference type="Pfam" id="PF05256">
    <property type="entry name" value="UPF0223"/>
    <property type="match status" value="1"/>
</dbReference>
<comment type="similarity">
    <text evidence="1">Belongs to the UPF0223 family.</text>
</comment>
<reference evidence="2" key="2">
    <citation type="submission" date="2020-09" db="EMBL/GenBank/DDBJ databases">
        <authorList>
            <person name="Sun Q."/>
            <person name="Zhou Y."/>
        </authorList>
    </citation>
    <scope>NUCLEOTIDE SEQUENCE</scope>
    <source>
        <strain evidence="2">CGMCC 1.6333</strain>
    </source>
</reference>
<dbReference type="HAMAP" id="MF_01041">
    <property type="entry name" value="UPF0223"/>
    <property type="match status" value="1"/>
</dbReference>
<protein>
    <recommendedName>
        <fullName evidence="1">UPF0223 protein GCM10011351_02700</fullName>
    </recommendedName>
</protein>
<dbReference type="PIRSF" id="PIRSF037260">
    <property type="entry name" value="UPF0223"/>
    <property type="match status" value="1"/>
</dbReference>
<gene>
    <name evidence="2" type="ORF">GCM10011351_02700</name>
</gene>
<accession>A0A917TEC9</accession>
<dbReference type="InterPro" id="IPR023324">
    <property type="entry name" value="BH2638-like_sf"/>
</dbReference>
<proteinExistence type="inferred from homology"/>
<dbReference type="NCBIfam" id="NF003353">
    <property type="entry name" value="PRK04387.1"/>
    <property type="match status" value="1"/>
</dbReference>
<dbReference type="Gene3D" id="1.10.220.80">
    <property type="entry name" value="BH2638-like"/>
    <property type="match status" value="1"/>
</dbReference>
<keyword evidence="3" id="KW-1185">Reference proteome</keyword>
<dbReference type="Proteomes" id="UP000618460">
    <property type="component" value="Unassembled WGS sequence"/>
</dbReference>
<name>A0A917TEC9_9BACI</name>
<dbReference type="EMBL" id="BMLG01000001">
    <property type="protein sequence ID" value="GGM20326.1"/>
    <property type="molecule type" value="Genomic_DNA"/>
</dbReference>
<dbReference type="AlphaFoldDB" id="A0A917TEC9"/>
<comment type="caution">
    <text evidence="2">The sequence shown here is derived from an EMBL/GenBank/DDBJ whole genome shotgun (WGS) entry which is preliminary data.</text>
</comment>
<organism evidence="2 3">
    <name type="scientific">Paraliobacillus quinghaiensis</name>
    <dbReference type="NCBI Taxonomy" id="470815"/>
    <lineage>
        <taxon>Bacteria</taxon>
        <taxon>Bacillati</taxon>
        <taxon>Bacillota</taxon>
        <taxon>Bacilli</taxon>
        <taxon>Bacillales</taxon>
        <taxon>Bacillaceae</taxon>
        <taxon>Paraliobacillus</taxon>
    </lineage>
</organism>
<dbReference type="InterPro" id="IPR007920">
    <property type="entry name" value="UPF0223"/>
</dbReference>
<evidence type="ECO:0000313" key="2">
    <source>
        <dbReference type="EMBL" id="GGM20326.1"/>
    </source>
</evidence>
<dbReference type="RefSeq" id="WP_117152947.1">
    <property type="nucleotide sequence ID" value="NZ_BMLG01000001.1"/>
</dbReference>
<reference evidence="2" key="1">
    <citation type="journal article" date="2014" name="Int. J. Syst. Evol. Microbiol.">
        <title>Complete genome sequence of Corynebacterium casei LMG S-19264T (=DSM 44701T), isolated from a smear-ripened cheese.</title>
        <authorList>
            <consortium name="US DOE Joint Genome Institute (JGI-PGF)"/>
            <person name="Walter F."/>
            <person name="Albersmeier A."/>
            <person name="Kalinowski J."/>
            <person name="Ruckert C."/>
        </authorList>
    </citation>
    <scope>NUCLEOTIDE SEQUENCE</scope>
    <source>
        <strain evidence="2">CGMCC 1.6333</strain>
    </source>
</reference>
<evidence type="ECO:0000313" key="3">
    <source>
        <dbReference type="Proteomes" id="UP000618460"/>
    </source>
</evidence>
<sequence length="92" mass="10861">MQYSYPIDDSWSTDEIIKVVNFLSLVEKAHEDGIRRDDLLIAYTKFKQIVPSKSEEKQIGKKFEKETGFSIYQTIKRAQELKQGEKLKIKYK</sequence>
<dbReference type="OrthoDB" id="1649074at2"/>
<evidence type="ECO:0000256" key="1">
    <source>
        <dbReference type="HAMAP-Rule" id="MF_01041"/>
    </source>
</evidence>
<dbReference type="SUPFAM" id="SSF158504">
    <property type="entry name" value="BH2638-like"/>
    <property type="match status" value="1"/>
</dbReference>